<evidence type="ECO:0000313" key="3">
    <source>
        <dbReference type="EMBL" id="KPH55520.1"/>
    </source>
</evidence>
<dbReference type="Proteomes" id="UP000037997">
    <property type="component" value="Unassembled WGS sequence"/>
</dbReference>
<keyword evidence="2" id="KW-1133">Transmembrane helix</keyword>
<comment type="caution">
    <text evidence="3">The sequence shown here is derived from an EMBL/GenBank/DDBJ whole genome shotgun (WGS) entry which is preliminary data.</text>
</comment>
<dbReference type="AlphaFoldDB" id="A0A0N1EHW3"/>
<evidence type="ECO:0000313" key="4">
    <source>
        <dbReference type="Proteomes" id="UP000037997"/>
    </source>
</evidence>
<keyword evidence="2" id="KW-0812">Transmembrane</keyword>
<proteinExistence type="predicted"/>
<dbReference type="PATRIC" id="fig|35818.11.peg.1552"/>
<feature type="coiled-coil region" evidence="1">
    <location>
        <begin position="84"/>
        <end position="122"/>
    </location>
</feature>
<keyword evidence="1" id="KW-0175">Coiled coil</keyword>
<feature type="transmembrane region" description="Helical" evidence="2">
    <location>
        <begin position="6"/>
        <end position="28"/>
    </location>
</feature>
<evidence type="ECO:0000256" key="2">
    <source>
        <dbReference type="SAM" id="Phobius"/>
    </source>
</evidence>
<keyword evidence="2" id="KW-0472">Membrane</keyword>
<sequence length="245" mass="29074">MWLIIYATMIFIPLLCIWLSLLILIFTINKIFKKKIPLVWSFYAFCLCCVIVVVLLFGISFKYLDPDYYRFKKVCQNNGLNLYNEQLYKEIQEANIIIKADKERLYREIENEIESNNILQDKLKYFLQTNIVGTASKEEIDYYRKKFIINLLHERYIIPPIILSNGKKAQKESMRSWSDINEKGNIYLREGEVYYYLEDKQKIPVAIIGFYIYYAPSIKWILPSDAGIGGIERYDTEYCGKSNFN</sequence>
<protein>
    <submittedName>
        <fullName evidence="3">Uncharacterized protein</fullName>
    </submittedName>
</protein>
<name>A0A0N1EHW3_9HELI</name>
<reference evidence="3 4" key="1">
    <citation type="submission" date="2014-06" db="EMBL/GenBank/DDBJ databases">
        <title>Helicobacter pullorum isolates in fresh chicken meat - phenotypic and genotypic features.</title>
        <authorList>
            <person name="Borges V."/>
            <person name="Santos A."/>
            <person name="Correia C.B."/>
            <person name="Saraiva M."/>
            <person name="Menard A."/>
            <person name="Vieira L."/>
            <person name="Sampaio D.A."/>
            <person name="Gomes J.P."/>
            <person name="Oleastro M."/>
        </authorList>
    </citation>
    <scope>NUCLEOTIDE SEQUENCE [LARGE SCALE GENOMIC DNA]</scope>
    <source>
        <strain evidence="3 4">229334/12</strain>
    </source>
</reference>
<accession>A0A0N1EHW3</accession>
<feature type="transmembrane region" description="Helical" evidence="2">
    <location>
        <begin position="40"/>
        <end position="64"/>
    </location>
</feature>
<gene>
    <name evidence="3" type="ORF">HPU229334_07850</name>
</gene>
<organism evidence="3 4">
    <name type="scientific">Helicobacter pullorum</name>
    <dbReference type="NCBI Taxonomy" id="35818"/>
    <lineage>
        <taxon>Bacteria</taxon>
        <taxon>Pseudomonadati</taxon>
        <taxon>Campylobacterota</taxon>
        <taxon>Epsilonproteobacteria</taxon>
        <taxon>Campylobacterales</taxon>
        <taxon>Helicobacteraceae</taxon>
        <taxon>Helicobacter</taxon>
    </lineage>
</organism>
<evidence type="ECO:0000256" key="1">
    <source>
        <dbReference type="SAM" id="Coils"/>
    </source>
</evidence>
<dbReference type="EMBL" id="JNOC01000038">
    <property type="protein sequence ID" value="KPH55520.1"/>
    <property type="molecule type" value="Genomic_DNA"/>
</dbReference>